<dbReference type="AlphaFoldDB" id="A0A9W6WZD2"/>
<dbReference type="EMBL" id="BSXT01000303">
    <property type="protein sequence ID" value="GMF23927.1"/>
    <property type="molecule type" value="Genomic_DNA"/>
</dbReference>
<dbReference type="OrthoDB" id="126986at2759"/>
<feature type="compositionally biased region" description="Low complexity" evidence="1">
    <location>
        <begin position="49"/>
        <end position="105"/>
    </location>
</feature>
<protein>
    <submittedName>
        <fullName evidence="2">Unnamed protein product</fullName>
    </submittedName>
</protein>
<feature type="region of interest" description="Disordered" evidence="1">
    <location>
        <begin position="43"/>
        <end position="105"/>
    </location>
</feature>
<comment type="caution">
    <text evidence="2">The sequence shown here is derived from an EMBL/GenBank/DDBJ whole genome shotgun (WGS) entry which is preliminary data.</text>
</comment>
<feature type="region of interest" description="Disordered" evidence="1">
    <location>
        <begin position="118"/>
        <end position="187"/>
    </location>
</feature>
<sequence>MAEALEVAVAAAALTVEARTVDEAVQSDLDSVDEALWADLVRNSEVPRSDSSPASSPVASPARSPIASPSRSPGASSARSTASPPAAGSASNVSSARSEAPAPAPRKSLAELIYELDVKGSDDDPGSDSEVPLVPAVPSSAADSGLFDDDNVDVPRAPRSRLRRGDESSAWHPPLPPVPARHPTANHTNHYDLAAPWDYSAEATITRLLDVHGEAPHRCYLVQWKGRPLQLSWVWAECLDNPTTRPMMELVDAWKASGDTRSFMDWTKPRDLASAAGTGFMDAFRSALYYLGQPDLVAMEVWDAFEDTRPDSIQYGVSREDATEFFKLLQRQSIPLDYDLLLANSNTVSSGNIETLSKFFRSLAPGVYLVSAGEDAIGHCFVVISNGPDRRLLALDDYDVSHDPPMIVIPLSFQRWVKHVKWICRVQLQPSYVCRGKRKPKTQKRREKRLREQQQ</sequence>
<organism evidence="2 3">
    <name type="scientific">Phytophthora fragariaefolia</name>
    <dbReference type="NCBI Taxonomy" id="1490495"/>
    <lineage>
        <taxon>Eukaryota</taxon>
        <taxon>Sar</taxon>
        <taxon>Stramenopiles</taxon>
        <taxon>Oomycota</taxon>
        <taxon>Peronosporomycetes</taxon>
        <taxon>Peronosporales</taxon>
        <taxon>Peronosporaceae</taxon>
        <taxon>Phytophthora</taxon>
    </lineage>
</organism>
<proteinExistence type="predicted"/>
<dbReference type="Proteomes" id="UP001165121">
    <property type="component" value="Unassembled WGS sequence"/>
</dbReference>
<name>A0A9W6WZD2_9STRA</name>
<reference evidence="2" key="1">
    <citation type="submission" date="2023-04" db="EMBL/GenBank/DDBJ databases">
        <title>Phytophthora fragariaefolia NBRC 109709.</title>
        <authorList>
            <person name="Ichikawa N."/>
            <person name="Sato H."/>
            <person name="Tonouchi N."/>
        </authorList>
    </citation>
    <scope>NUCLEOTIDE SEQUENCE</scope>
    <source>
        <strain evidence="2">NBRC 109709</strain>
    </source>
</reference>
<evidence type="ECO:0000256" key="1">
    <source>
        <dbReference type="SAM" id="MobiDB-lite"/>
    </source>
</evidence>
<evidence type="ECO:0000313" key="2">
    <source>
        <dbReference type="EMBL" id="GMF23927.1"/>
    </source>
</evidence>
<evidence type="ECO:0000313" key="3">
    <source>
        <dbReference type="Proteomes" id="UP001165121"/>
    </source>
</evidence>
<accession>A0A9W6WZD2</accession>
<gene>
    <name evidence="2" type="ORF">Pfra01_000390200</name>
</gene>
<keyword evidence="3" id="KW-1185">Reference proteome</keyword>